<feature type="compositionally biased region" description="Polar residues" evidence="1">
    <location>
        <begin position="1"/>
        <end position="12"/>
    </location>
</feature>
<evidence type="ECO:0000313" key="2">
    <source>
        <dbReference type="EMBL" id="RDX89064.1"/>
    </source>
</evidence>
<dbReference type="AlphaFoldDB" id="A0A371GEU7"/>
<feature type="compositionally biased region" description="Basic and acidic residues" evidence="1">
    <location>
        <begin position="25"/>
        <end position="50"/>
    </location>
</feature>
<comment type="caution">
    <text evidence="2">The sequence shown here is derived from an EMBL/GenBank/DDBJ whole genome shotgun (WGS) entry which is preliminary data.</text>
</comment>
<feature type="compositionally biased region" description="Polar residues" evidence="1">
    <location>
        <begin position="181"/>
        <end position="196"/>
    </location>
</feature>
<evidence type="ECO:0000313" key="3">
    <source>
        <dbReference type="Proteomes" id="UP000257109"/>
    </source>
</evidence>
<sequence>MRTRSRTAPGSKTRSKWNRKAARSMRRDGVSWQHGGRENGTGHHTREAHLNRHQPGFRLEAPTKEREGQSSQGSPPSHKGRGPPLTQFNSMLKPGQQRPMLACHRRYTSQRNAGVSITLGKAQEGRLECPKTYTEPLPHLREPKSAEIVPLGPLIPSHPRSHGPNSRCDNHAGATGHTTERCSSLKIQGPRSSRWQIAQIPRSRAERAE</sequence>
<feature type="compositionally biased region" description="Basic residues" evidence="1">
    <location>
        <begin position="13"/>
        <end position="24"/>
    </location>
</feature>
<feature type="region of interest" description="Disordered" evidence="1">
    <location>
        <begin position="150"/>
        <end position="209"/>
    </location>
</feature>
<feature type="non-terminal residue" evidence="2">
    <location>
        <position position="1"/>
    </location>
</feature>
<proteinExistence type="predicted"/>
<dbReference type="Proteomes" id="UP000257109">
    <property type="component" value="Unassembled WGS sequence"/>
</dbReference>
<name>A0A371GEU7_MUCPR</name>
<accession>A0A371GEU7</accession>
<gene>
    <name evidence="2" type="ORF">CR513_29264</name>
</gene>
<keyword evidence="3" id="KW-1185">Reference proteome</keyword>
<protein>
    <submittedName>
        <fullName evidence="2">Uncharacterized protein</fullName>
    </submittedName>
</protein>
<evidence type="ECO:0000256" key="1">
    <source>
        <dbReference type="SAM" id="MobiDB-lite"/>
    </source>
</evidence>
<organism evidence="2 3">
    <name type="scientific">Mucuna pruriens</name>
    <name type="common">Velvet bean</name>
    <name type="synonym">Dolichos pruriens</name>
    <dbReference type="NCBI Taxonomy" id="157652"/>
    <lineage>
        <taxon>Eukaryota</taxon>
        <taxon>Viridiplantae</taxon>
        <taxon>Streptophyta</taxon>
        <taxon>Embryophyta</taxon>
        <taxon>Tracheophyta</taxon>
        <taxon>Spermatophyta</taxon>
        <taxon>Magnoliopsida</taxon>
        <taxon>eudicotyledons</taxon>
        <taxon>Gunneridae</taxon>
        <taxon>Pentapetalae</taxon>
        <taxon>rosids</taxon>
        <taxon>fabids</taxon>
        <taxon>Fabales</taxon>
        <taxon>Fabaceae</taxon>
        <taxon>Papilionoideae</taxon>
        <taxon>50 kb inversion clade</taxon>
        <taxon>NPAAA clade</taxon>
        <taxon>indigoferoid/millettioid clade</taxon>
        <taxon>Phaseoleae</taxon>
        <taxon>Mucuna</taxon>
    </lineage>
</organism>
<feature type="region of interest" description="Disordered" evidence="1">
    <location>
        <begin position="1"/>
        <end position="98"/>
    </location>
</feature>
<dbReference type="EMBL" id="QJKJ01005773">
    <property type="protein sequence ID" value="RDX89064.1"/>
    <property type="molecule type" value="Genomic_DNA"/>
</dbReference>
<reference evidence="2" key="1">
    <citation type="submission" date="2018-05" db="EMBL/GenBank/DDBJ databases">
        <title>Draft genome of Mucuna pruriens seed.</title>
        <authorList>
            <person name="Nnadi N.E."/>
            <person name="Vos R."/>
            <person name="Hasami M.H."/>
            <person name="Devisetty U.K."/>
            <person name="Aguiy J.C."/>
        </authorList>
    </citation>
    <scope>NUCLEOTIDE SEQUENCE [LARGE SCALE GENOMIC DNA]</scope>
    <source>
        <strain evidence="2">JCA_2017</strain>
    </source>
</reference>